<name>A0A1X6Z298_9RHOB</name>
<feature type="transmembrane region" description="Helical" evidence="1">
    <location>
        <begin position="164"/>
        <end position="185"/>
    </location>
</feature>
<organism evidence="3 4">
    <name type="scientific">Roseovarius halotolerans</name>
    <dbReference type="NCBI Taxonomy" id="505353"/>
    <lineage>
        <taxon>Bacteria</taxon>
        <taxon>Pseudomonadati</taxon>
        <taxon>Pseudomonadota</taxon>
        <taxon>Alphaproteobacteria</taxon>
        <taxon>Rhodobacterales</taxon>
        <taxon>Roseobacteraceae</taxon>
        <taxon>Roseovarius</taxon>
    </lineage>
</organism>
<dbReference type="AlphaFoldDB" id="A0A1X6Z298"/>
<gene>
    <name evidence="3" type="ORF">ROH8110_02044</name>
</gene>
<protein>
    <recommendedName>
        <fullName evidence="5">VPLPA-CTERM protein sorting domain protein</fullName>
    </recommendedName>
</protein>
<keyword evidence="1" id="KW-0812">Transmembrane</keyword>
<dbReference type="PROSITE" id="PS51257">
    <property type="entry name" value="PROKAR_LIPOPROTEIN"/>
    <property type="match status" value="1"/>
</dbReference>
<keyword evidence="4" id="KW-1185">Reference proteome</keyword>
<evidence type="ECO:0008006" key="5">
    <source>
        <dbReference type="Google" id="ProtNLM"/>
    </source>
</evidence>
<evidence type="ECO:0000256" key="1">
    <source>
        <dbReference type="SAM" id="Phobius"/>
    </source>
</evidence>
<proteinExistence type="predicted"/>
<evidence type="ECO:0000256" key="2">
    <source>
        <dbReference type="SAM" id="SignalP"/>
    </source>
</evidence>
<dbReference type="EMBL" id="FWFU01000002">
    <property type="protein sequence ID" value="SLN38704.1"/>
    <property type="molecule type" value="Genomic_DNA"/>
</dbReference>
<evidence type="ECO:0000313" key="3">
    <source>
        <dbReference type="EMBL" id="SLN38704.1"/>
    </source>
</evidence>
<feature type="signal peptide" evidence="2">
    <location>
        <begin position="1"/>
        <end position="24"/>
    </location>
</feature>
<keyword evidence="1" id="KW-0472">Membrane</keyword>
<accession>A0A1X6Z298</accession>
<evidence type="ECO:0000313" key="4">
    <source>
        <dbReference type="Proteomes" id="UP000193207"/>
    </source>
</evidence>
<feature type="chain" id="PRO_5012417181" description="VPLPA-CTERM protein sorting domain protein" evidence="2">
    <location>
        <begin position="25"/>
        <end position="191"/>
    </location>
</feature>
<keyword evidence="2" id="KW-0732">Signal</keyword>
<dbReference type="RefSeq" id="WP_176236592.1">
    <property type="nucleotide sequence ID" value="NZ_FWFU01000002.1"/>
</dbReference>
<sequence>MKSLMHISFVLIGGLACTGSDAQAATFQLTGAGVDSGQGGNYCEKFKSGGGDTVCNVDSSPWIVKYEFNENTSGWDLAEFNSYFGSSSDFGGISIVDEGGGTWSWAYNNDGNDPGITAFAAKGSKAHNLYEWDGAGAFAGGGKVYFEFPQGNSNITFFDSVGVVPLPAGLPLLLSALGLGGLLRLRQRKAA</sequence>
<dbReference type="Proteomes" id="UP000193207">
    <property type="component" value="Unassembled WGS sequence"/>
</dbReference>
<keyword evidence="1" id="KW-1133">Transmembrane helix</keyword>
<reference evidence="3 4" key="1">
    <citation type="submission" date="2017-03" db="EMBL/GenBank/DDBJ databases">
        <authorList>
            <person name="Afonso C.L."/>
            <person name="Miller P.J."/>
            <person name="Scott M.A."/>
            <person name="Spackman E."/>
            <person name="Goraichik I."/>
            <person name="Dimitrov K.M."/>
            <person name="Suarez D.L."/>
            <person name="Swayne D.E."/>
        </authorList>
    </citation>
    <scope>NUCLEOTIDE SEQUENCE [LARGE SCALE GENOMIC DNA]</scope>
    <source>
        <strain evidence="3 4">CECT 8110</strain>
    </source>
</reference>